<gene>
    <name evidence="4" type="ORF">PGRAT_08910</name>
</gene>
<dbReference type="RefSeq" id="WP_025709230.1">
    <property type="nucleotide sequence ID" value="NZ_CP009287.1"/>
</dbReference>
<dbReference type="PANTHER" id="PTHR39198:SF1">
    <property type="entry name" value="ALPHA-GALACTOSIDASE NEW3 DOMAIN-CONTAINING PROTEIN"/>
    <property type="match status" value="1"/>
</dbReference>
<dbReference type="HOGENOM" id="CLU_051163_0_0_9"/>
<keyword evidence="5" id="KW-1185">Reference proteome</keyword>
<dbReference type="STRING" id="189425.PGRAT_08910"/>
<protein>
    <submittedName>
        <fullName evidence="4">S-layer domain-containing protein</fullName>
    </submittedName>
</protein>
<dbReference type="Pfam" id="PF10633">
    <property type="entry name" value="NPCBM_assoc"/>
    <property type="match status" value="1"/>
</dbReference>
<keyword evidence="2" id="KW-0732">Signal</keyword>
<feature type="transmembrane region" description="Helical" evidence="1">
    <location>
        <begin position="363"/>
        <end position="383"/>
    </location>
</feature>
<feature type="signal peptide" evidence="2">
    <location>
        <begin position="1"/>
        <end position="26"/>
    </location>
</feature>
<evidence type="ECO:0000313" key="5">
    <source>
        <dbReference type="Proteomes" id="UP000029500"/>
    </source>
</evidence>
<organism evidence="4 5">
    <name type="scientific">Paenibacillus graminis</name>
    <dbReference type="NCBI Taxonomy" id="189425"/>
    <lineage>
        <taxon>Bacteria</taxon>
        <taxon>Bacillati</taxon>
        <taxon>Bacillota</taxon>
        <taxon>Bacilli</taxon>
        <taxon>Bacillales</taxon>
        <taxon>Paenibacillaceae</taxon>
        <taxon>Paenibacillus</taxon>
    </lineage>
</organism>
<dbReference type="InterPro" id="IPR018905">
    <property type="entry name" value="A-galactase_NEW3"/>
</dbReference>
<keyword evidence="1" id="KW-0812">Transmembrane</keyword>
<dbReference type="KEGG" id="pgm:PGRAT_08910"/>
<keyword evidence="1" id="KW-1133">Transmembrane helix</keyword>
<dbReference type="InterPro" id="IPR013783">
    <property type="entry name" value="Ig-like_fold"/>
</dbReference>
<evidence type="ECO:0000256" key="1">
    <source>
        <dbReference type="SAM" id="Phobius"/>
    </source>
</evidence>
<name>A0A089M5U4_9BACL</name>
<evidence type="ECO:0000256" key="2">
    <source>
        <dbReference type="SAM" id="SignalP"/>
    </source>
</evidence>
<keyword evidence="1" id="KW-0472">Membrane</keyword>
<evidence type="ECO:0000259" key="3">
    <source>
        <dbReference type="Pfam" id="PF10633"/>
    </source>
</evidence>
<dbReference type="PANTHER" id="PTHR39198">
    <property type="entry name" value="HYPOTHETICAL MEMBRANE PROTEIN, CONSERVED"/>
    <property type="match status" value="1"/>
</dbReference>
<reference evidence="4 5" key="1">
    <citation type="submission" date="2014-08" db="EMBL/GenBank/DDBJ databases">
        <title>Comparative genomics of the Paenibacillus odorifer group.</title>
        <authorList>
            <person name="den Bakker H.C."/>
            <person name="Tsai Y.-C."/>
            <person name="Martin N."/>
            <person name="Korlach J."/>
            <person name="Wiedmann M."/>
        </authorList>
    </citation>
    <scope>NUCLEOTIDE SEQUENCE [LARGE SCALE GENOMIC DNA]</scope>
    <source>
        <strain evidence="4 5">DSM 15220</strain>
    </source>
</reference>
<dbReference type="EMBL" id="CP009287">
    <property type="protein sequence ID" value="AIQ67735.1"/>
    <property type="molecule type" value="Genomic_DNA"/>
</dbReference>
<feature type="domain" description="Alpha-galactosidase NEW3" evidence="3">
    <location>
        <begin position="269"/>
        <end position="344"/>
    </location>
</feature>
<sequence>MLKRCGKPLAALLILLLSGLVWSSNAGLPEAAAAGTVELYTPYVELSAAPGESVTYPVDVINHGTSTAKVGLSFDAGGNFWKYELTAGGRQVQQLAVKGGETQSVNLQLEVPLKINKGSYTFAVNAPGQDSLKLKVNVSEQGTFKTELAVDQSNMEGHSDTTFTYSAVLKNHTAQKQSYALAAQAADGWDVRIKADGNSVTSVALEAGAEKNISIEAKPPEQVKAGTYKIPVTATSGATNTQAELEAVVTGTYGIQLSTSDNLLSTDVKAGGERRINLVITNTGSAPLEDVSLTSQGTPTGWEVSFDPSTVRTIAPGATATTQAVIKSSSNSLPGDYVVTLSAASAAKSATADMRVTVKTSVFWGWIGVLIIAAVIGGIYYLFRKFGRR</sequence>
<dbReference type="Gene3D" id="2.60.40.10">
    <property type="entry name" value="Immunoglobulins"/>
    <property type="match status" value="2"/>
</dbReference>
<dbReference type="AlphaFoldDB" id="A0A089M5U4"/>
<feature type="chain" id="PRO_5038522489" evidence="2">
    <location>
        <begin position="27"/>
        <end position="389"/>
    </location>
</feature>
<evidence type="ECO:0000313" key="4">
    <source>
        <dbReference type="EMBL" id="AIQ67735.1"/>
    </source>
</evidence>
<dbReference type="Proteomes" id="UP000029500">
    <property type="component" value="Chromosome"/>
</dbReference>
<proteinExistence type="predicted"/>
<accession>A0A089M5U4</accession>
<dbReference type="OrthoDB" id="8631677at2"/>
<dbReference type="eggNOG" id="COG1470">
    <property type="taxonomic scope" value="Bacteria"/>
</dbReference>